<comment type="function">
    <text evidence="6">HflC and HflK could regulate a protease.</text>
</comment>
<evidence type="ECO:0000256" key="1">
    <source>
        <dbReference type="ARBA" id="ARBA00004167"/>
    </source>
</evidence>
<keyword evidence="5" id="KW-0472">Membrane</keyword>
<dbReference type="PIRSF" id="PIRSF005651">
    <property type="entry name" value="HflC"/>
    <property type="match status" value="1"/>
</dbReference>
<gene>
    <name evidence="8" type="ORF">VITFI_CDS2721</name>
</gene>
<evidence type="ECO:0000256" key="4">
    <source>
        <dbReference type="ARBA" id="ARBA00022989"/>
    </source>
</evidence>
<evidence type="ECO:0000259" key="7">
    <source>
        <dbReference type="SMART" id="SM00244"/>
    </source>
</evidence>
<feature type="domain" description="Band 7" evidence="7">
    <location>
        <begin position="22"/>
        <end position="187"/>
    </location>
</feature>
<dbReference type="KEGG" id="vff:VITFI_CDS2721"/>
<evidence type="ECO:0000313" key="8">
    <source>
        <dbReference type="EMBL" id="ASM78498.1"/>
    </source>
</evidence>
<evidence type="ECO:0000313" key="9">
    <source>
        <dbReference type="Proteomes" id="UP000199729"/>
    </source>
</evidence>
<dbReference type="Proteomes" id="UP000199729">
    <property type="component" value="Chromosome"/>
</dbReference>
<protein>
    <recommendedName>
        <fullName evidence="6">Protein HflC</fullName>
    </recommendedName>
</protein>
<dbReference type="InterPro" id="IPR036013">
    <property type="entry name" value="Band_7/SPFH_dom_sf"/>
</dbReference>
<evidence type="ECO:0000256" key="6">
    <source>
        <dbReference type="PIRNR" id="PIRNR005651"/>
    </source>
</evidence>
<dbReference type="SUPFAM" id="SSF117892">
    <property type="entry name" value="Band 7/SPFH domain"/>
    <property type="match status" value="1"/>
</dbReference>
<evidence type="ECO:0000256" key="5">
    <source>
        <dbReference type="ARBA" id="ARBA00023136"/>
    </source>
</evidence>
<proteinExistence type="inferred from homology"/>
<dbReference type="AlphaFoldDB" id="A0A221KHI0"/>
<dbReference type="SMART" id="SM00244">
    <property type="entry name" value="PHB"/>
    <property type="match status" value="1"/>
</dbReference>
<comment type="subcellular location">
    <subcellularLocation>
        <location evidence="1">Membrane</location>
        <topology evidence="1">Single-pass membrane protein</topology>
    </subcellularLocation>
</comment>
<dbReference type="NCBIfam" id="TIGR01932">
    <property type="entry name" value="hflC"/>
    <property type="match status" value="1"/>
</dbReference>
<reference evidence="8 9" key="1">
    <citation type="submission" date="2017-07" db="EMBL/GenBank/DDBJ databases">
        <title>Complete Genome Sequence of the cosmetic ferment Vitreoscilla filiformis (ATCC15551).</title>
        <authorList>
            <person name="Contreras S."/>
            <person name="Sagory-Zalkind P."/>
            <person name="Blanquart H."/>
            <person name="Iltis A."/>
            <person name="Morand S.C."/>
        </authorList>
    </citation>
    <scope>NUCLEOTIDE SEQUENCE [LARGE SCALE GENOMIC DNA]</scope>
    <source>
        <strain evidence="8 9">ATCC 15551</strain>
    </source>
</reference>
<dbReference type="Pfam" id="PF01145">
    <property type="entry name" value="Band_7"/>
    <property type="match status" value="1"/>
</dbReference>
<keyword evidence="9" id="KW-1185">Reference proteome</keyword>
<dbReference type="InterPro" id="IPR001107">
    <property type="entry name" value="Band_7"/>
</dbReference>
<dbReference type="PANTHER" id="PTHR42911">
    <property type="entry name" value="MODULATOR OF FTSH PROTEASE HFLC"/>
    <property type="match status" value="1"/>
</dbReference>
<dbReference type="InterPro" id="IPR010200">
    <property type="entry name" value="HflC"/>
</dbReference>
<accession>A0A221KHI0</accession>
<dbReference type="EMBL" id="CP022423">
    <property type="protein sequence ID" value="ASM78498.1"/>
    <property type="molecule type" value="Genomic_DNA"/>
</dbReference>
<dbReference type="CDD" id="cd03405">
    <property type="entry name" value="SPFH_HflC"/>
    <property type="match status" value="1"/>
</dbReference>
<dbReference type="PANTHER" id="PTHR42911:SF1">
    <property type="entry name" value="MODULATOR OF FTSH PROTEASE HFLC"/>
    <property type="match status" value="1"/>
</dbReference>
<comment type="similarity">
    <text evidence="2 6">Belongs to the band 7/mec-2 family. HflC subfamily.</text>
</comment>
<sequence>MKMNRISVWVGGAMLALMLASSTLFVVDQRQVAVIYALGEIKEVITEPGLKFKLPPPFQNVVFLDKRIQTLDSPETRPIFTAEKKSLVIDWLVKWRITEPRQFIRNNGTDIRNLENRLSPVVQAAFNEEITKRNVGGVLATEREKVMNDVRARLADEAKSFGIEIVDVRIKRADFVANITDSVYRRMESERKQVANELRSTGQAEGEKIRADADRQREVILANAYRDAQKIKGEGDAEASALYAGAFGRDPQFAQFYRSLEAYRTSFRSKSDVMVLDPSSDFFRVMRGSGAAAPAGRR</sequence>
<keyword evidence="4" id="KW-1133">Transmembrane helix</keyword>
<organism evidence="8 9">
    <name type="scientific">Vitreoscilla filiformis</name>
    <dbReference type="NCBI Taxonomy" id="63"/>
    <lineage>
        <taxon>Bacteria</taxon>
        <taxon>Pseudomonadati</taxon>
        <taxon>Pseudomonadota</taxon>
        <taxon>Betaproteobacteria</taxon>
        <taxon>Neisseriales</taxon>
        <taxon>Neisseriaceae</taxon>
        <taxon>Vitreoscilla</taxon>
    </lineage>
</organism>
<keyword evidence="3" id="KW-0812">Transmembrane</keyword>
<evidence type="ECO:0000256" key="2">
    <source>
        <dbReference type="ARBA" id="ARBA00007862"/>
    </source>
</evidence>
<dbReference type="Gene3D" id="3.30.479.30">
    <property type="entry name" value="Band 7 domain"/>
    <property type="match status" value="1"/>
</dbReference>
<dbReference type="GO" id="GO:0016020">
    <property type="term" value="C:membrane"/>
    <property type="evidence" value="ECO:0007669"/>
    <property type="project" value="UniProtKB-SubCell"/>
</dbReference>
<evidence type="ECO:0000256" key="3">
    <source>
        <dbReference type="ARBA" id="ARBA00022692"/>
    </source>
</evidence>
<name>A0A221KHI0_VITFI</name>